<evidence type="ECO:0000313" key="10">
    <source>
        <dbReference type="EMBL" id="SMB80289.1"/>
    </source>
</evidence>
<keyword evidence="11" id="KW-1185">Reference proteome</keyword>
<dbReference type="InterPro" id="IPR001764">
    <property type="entry name" value="Glyco_hydro_3_N"/>
</dbReference>
<dbReference type="OrthoDB" id="9805821at2"/>
<dbReference type="Proteomes" id="UP000192582">
    <property type="component" value="Unassembled WGS sequence"/>
</dbReference>
<dbReference type="RefSeq" id="WP_084045688.1">
    <property type="nucleotide sequence ID" value="NZ_FWWU01000004.1"/>
</dbReference>
<comment type="catalytic activity">
    <reaction evidence="1">
        <text>Hydrolysis of terminal, non-reducing beta-D-glucosyl residues with release of beta-D-glucose.</text>
        <dbReference type="EC" id="3.2.1.21"/>
    </reaction>
</comment>
<keyword evidence="5" id="KW-0378">Hydrolase</keyword>
<dbReference type="InterPro" id="IPR051915">
    <property type="entry name" value="Cellulose_Degrad_GH3"/>
</dbReference>
<evidence type="ECO:0000256" key="5">
    <source>
        <dbReference type="ARBA" id="ARBA00022801"/>
    </source>
</evidence>
<protein>
    <recommendedName>
        <fullName evidence="3">beta-glucosidase</fullName>
        <ecNumber evidence="3">3.2.1.21</ecNumber>
    </recommendedName>
</protein>
<dbReference type="Gene3D" id="3.20.20.300">
    <property type="entry name" value="Glycoside hydrolase, family 3, N-terminal domain"/>
    <property type="match status" value="1"/>
</dbReference>
<feature type="domain" description="Glycoside hydrolase family 3 C-terminal" evidence="9">
    <location>
        <begin position="414"/>
        <end position="621"/>
    </location>
</feature>
<dbReference type="Pfam" id="PF01915">
    <property type="entry name" value="Glyco_hydro_3_C"/>
    <property type="match status" value="1"/>
</dbReference>
<reference evidence="10 11" key="1">
    <citation type="submission" date="2017-04" db="EMBL/GenBank/DDBJ databases">
        <authorList>
            <person name="Afonso C.L."/>
            <person name="Miller P.J."/>
            <person name="Scott M.A."/>
            <person name="Spackman E."/>
            <person name="Goraichik I."/>
            <person name="Dimitrov K.M."/>
            <person name="Suarez D.L."/>
            <person name="Swayne D.E."/>
        </authorList>
    </citation>
    <scope>NUCLEOTIDE SEQUENCE [LARGE SCALE GENOMIC DNA]</scope>
    <source>
        <strain evidence="10 11">KR-140</strain>
    </source>
</reference>
<dbReference type="EC" id="3.2.1.21" evidence="3"/>
<proteinExistence type="inferred from homology"/>
<evidence type="ECO:0000256" key="2">
    <source>
        <dbReference type="ARBA" id="ARBA00005336"/>
    </source>
</evidence>
<dbReference type="InterPro" id="IPR013783">
    <property type="entry name" value="Ig-like_fold"/>
</dbReference>
<dbReference type="PRINTS" id="PR00133">
    <property type="entry name" value="GLHYDRLASE3"/>
</dbReference>
<evidence type="ECO:0000256" key="1">
    <source>
        <dbReference type="ARBA" id="ARBA00000448"/>
    </source>
</evidence>
<evidence type="ECO:0000259" key="8">
    <source>
        <dbReference type="Pfam" id="PF00933"/>
    </source>
</evidence>
<dbReference type="InterPro" id="IPR036881">
    <property type="entry name" value="Glyco_hydro_3_C_sf"/>
</dbReference>
<evidence type="ECO:0000256" key="3">
    <source>
        <dbReference type="ARBA" id="ARBA00012744"/>
    </source>
</evidence>
<dbReference type="InterPro" id="IPR002772">
    <property type="entry name" value="Glyco_hydro_3_C"/>
</dbReference>
<dbReference type="Gene3D" id="3.40.50.1700">
    <property type="entry name" value="Glycoside hydrolase family 3 C-terminal domain"/>
    <property type="match status" value="1"/>
</dbReference>
<dbReference type="GO" id="GO:0008422">
    <property type="term" value="F:beta-glucosidase activity"/>
    <property type="evidence" value="ECO:0007669"/>
    <property type="project" value="UniProtKB-EC"/>
</dbReference>
<keyword evidence="4 7" id="KW-0732">Signal</keyword>
<dbReference type="AlphaFoldDB" id="A0A1W1UGX5"/>
<gene>
    <name evidence="10" type="ORF">SAMN00790413_05477</name>
</gene>
<dbReference type="PANTHER" id="PTHR30620:SF16">
    <property type="entry name" value="LYSOSOMAL BETA GLUCOSIDASE"/>
    <property type="match status" value="1"/>
</dbReference>
<dbReference type="InterPro" id="IPR036962">
    <property type="entry name" value="Glyco_hydro_3_N_sf"/>
</dbReference>
<name>A0A1W1UGX5_9DEIO</name>
<evidence type="ECO:0000256" key="4">
    <source>
        <dbReference type="ARBA" id="ARBA00022729"/>
    </source>
</evidence>
<dbReference type="GO" id="GO:0009251">
    <property type="term" value="P:glucan catabolic process"/>
    <property type="evidence" value="ECO:0007669"/>
    <property type="project" value="TreeGrafter"/>
</dbReference>
<dbReference type="EMBL" id="FWWU01000004">
    <property type="protein sequence ID" value="SMB80289.1"/>
    <property type="molecule type" value="Genomic_DNA"/>
</dbReference>
<evidence type="ECO:0000256" key="6">
    <source>
        <dbReference type="ARBA" id="ARBA00023295"/>
    </source>
</evidence>
<feature type="signal peptide" evidence="7">
    <location>
        <begin position="1"/>
        <end position="19"/>
    </location>
</feature>
<dbReference type="InterPro" id="IPR017853">
    <property type="entry name" value="GH"/>
</dbReference>
<keyword evidence="6" id="KW-0326">Glycosidase</keyword>
<feature type="chain" id="PRO_5012031798" description="beta-glucosidase" evidence="7">
    <location>
        <begin position="20"/>
        <end position="709"/>
    </location>
</feature>
<dbReference type="Gene3D" id="2.60.40.10">
    <property type="entry name" value="Immunoglobulins"/>
    <property type="match status" value="1"/>
</dbReference>
<dbReference type="STRING" id="695939.SAMN00790413_05477"/>
<feature type="domain" description="Glycoside hydrolase family 3 N-terminal" evidence="8">
    <location>
        <begin position="43"/>
        <end position="377"/>
    </location>
</feature>
<dbReference type="Pfam" id="PF00933">
    <property type="entry name" value="Glyco_hydro_3"/>
    <property type="match status" value="1"/>
</dbReference>
<evidence type="ECO:0000313" key="11">
    <source>
        <dbReference type="Proteomes" id="UP000192582"/>
    </source>
</evidence>
<sequence length="709" mass="74848">MRTLLLTALLLSTAPRALAQSAPYLNPALPVEDRVEDLLGRMTLPEKVGQLTQIDVLRLMGQDEWDRGPLNPTWMEKILADQHVGSLLSSGGAAPVPNTPETWVQVTNDLQRYAIEHSRLKIPILYGIDAVHGHNSVLNATMFPHNLGLGATFDPELTRRIGEVTARALRATGITWNFAPDADMGRDPRWGRFYETWGEDPLLAGEMVAASVRGQQGDALGPNSVATTLKHFTGYGAPIGGKDRADARISNAELREIHLPSFQAGLTAGAATVMVNSGSVNGVPAHASAPLLTQILRKELGFGGVTISDWEDIKRLQTVHKYVPTYREAVHQAINAGVDVSMVPHDAEGFTGAVLDLVQAGEISEARVNEAAGHVLALKFRLGLFEKPYADPAGATPAVKAGQDLALRAARESITLLATNGRTLPLGGSAKNVLVVGERARDPRSQLGGWTIGWQGLPASEDTRAVTVLDGMKQVVPRGSRLSYSSAVPSKPSADVIVVTVGEPPHAEGEADNPKLALPEGDLALLRDAVATGKPVVAVLLAARPLILPEEVRSRLAALVMAYLPGSEGGRAVADVLYGNTNPSGRLPFTWPKTLAQVPGSYDAPSAAGAPLYPFGHGLSYTTFAYSGLTFADGRITVKVSNTGKVPGAHTVLAFARATGATTPPKLAAFARTVLQPGETRTVTLTVPAGRFPAGAEVQVGNQRVTGGS</sequence>
<accession>A0A1W1UGX5</accession>
<organism evidence="10 11">
    <name type="scientific">Deinococcus hopiensis KR-140</name>
    <dbReference type="NCBI Taxonomy" id="695939"/>
    <lineage>
        <taxon>Bacteria</taxon>
        <taxon>Thermotogati</taxon>
        <taxon>Deinococcota</taxon>
        <taxon>Deinococci</taxon>
        <taxon>Deinococcales</taxon>
        <taxon>Deinococcaceae</taxon>
        <taxon>Deinococcus</taxon>
    </lineage>
</organism>
<comment type="similarity">
    <text evidence="2">Belongs to the glycosyl hydrolase 3 family.</text>
</comment>
<evidence type="ECO:0000256" key="7">
    <source>
        <dbReference type="SAM" id="SignalP"/>
    </source>
</evidence>
<dbReference type="SUPFAM" id="SSF51445">
    <property type="entry name" value="(Trans)glycosidases"/>
    <property type="match status" value="1"/>
</dbReference>
<evidence type="ECO:0000259" key="9">
    <source>
        <dbReference type="Pfam" id="PF01915"/>
    </source>
</evidence>
<dbReference type="SUPFAM" id="SSF52279">
    <property type="entry name" value="Beta-D-glucan exohydrolase, C-terminal domain"/>
    <property type="match status" value="1"/>
</dbReference>
<dbReference type="PANTHER" id="PTHR30620">
    <property type="entry name" value="PERIPLASMIC BETA-GLUCOSIDASE-RELATED"/>
    <property type="match status" value="1"/>
</dbReference>